<accession>A0A336LWW6</accession>
<dbReference type="Gene3D" id="3.30.2020.30">
    <property type="match status" value="1"/>
</dbReference>
<dbReference type="GO" id="GO:0005739">
    <property type="term" value="C:mitochondrion"/>
    <property type="evidence" value="ECO:0007669"/>
    <property type="project" value="TreeGrafter"/>
</dbReference>
<dbReference type="AlphaFoldDB" id="A0A336LWW6"/>
<protein>
    <submittedName>
        <fullName evidence="12">CSON006541 protein</fullName>
    </submittedName>
</protein>
<evidence type="ECO:0000256" key="1">
    <source>
        <dbReference type="ARBA" id="ARBA00001954"/>
    </source>
</evidence>
<dbReference type="PANTHER" id="PTHR10696">
    <property type="entry name" value="GAMMA-BUTYROBETAINE HYDROXYLASE-RELATED"/>
    <property type="match status" value="1"/>
</dbReference>
<dbReference type="EMBL" id="UFQT01000244">
    <property type="protein sequence ID" value="SSX22300.1"/>
    <property type="molecule type" value="Genomic_DNA"/>
</dbReference>
<evidence type="ECO:0000256" key="9">
    <source>
        <dbReference type="ARBA" id="ARBA00023004"/>
    </source>
</evidence>
<sequence length="463" mass="54741">MFAHVISQLRLYQFQRICELKHNTKQMTSFILNFIGTSPTMNKKTSLKLFRAITQIFIQRNLNTANKPFKFPKFSVKNVTNTSQYLIIEENDNKSYEYPLIWLRDNCQCSSCFHKTSSSRTINWEKFSLNQNVRNLVHDQENRTINIEWDDDHKSEFDENWLIERNFSEENRVNYLNECYRPVKAPLWGKNDFDRILKTFDYEKVVGTDQGLFDWLDALSRNGIAIIRGTPLNRNECRRLADRVGFIRKTHYGEEFEVIAKEGTSNVAYLSSTLQLHTDLPYYEYKPGVNLLHCLVQSDSKGGHNQITDGFYVANLLKEEYPEYFKTLTSTLVNWSDIGEENGNKFHSIFRAPVIMLDYDQNFARINHSVPQRDSFFTVPLKNVNKWYEAMKMFVKLVHDETVVFKTQPGDILTFDNIRLIHGRTEYEDNTSNTRHIIGSYLDWDEIYSRLRVLRRNLKEKLR</sequence>
<keyword evidence="7" id="KW-0223">Dioxygenase</keyword>
<dbReference type="InterPro" id="IPR038492">
    <property type="entry name" value="GBBH-like_N_sf"/>
</dbReference>
<evidence type="ECO:0000259" key="10">
    <source>
        <dbReference type="Pfam" id="PF02668"/>
    </source>
</evidence>
<dbReference type="VEuPathDB" id="VectorBase:CSON006541"/>
<keyword evidence="6" id="KW-0124">Carnitine biosynthesis</keyword>
<keyword evidence="9" id="KW-0408">Iron</keyword>
<organism evidence="12">
    <name type="scientific">Culicoides sonorensis</name>
    <name type="common">Biting midge</name>
    <dbReference type="NCBI Taxonomy" id="179676"/>
    <lineage>
        <taxon>Eukaryota</taxon>
        <taxon>Metazoa</taxon>
        <taxon>Ecdysozoa</taxon>
        <taxon>Arthropoda</taxon>
        <taxon>Hexapoda</taxon>
        <taxon>Insecta</taxon>
        <taxon>Pterygota</taxon>
        <taxon>Neoptera</taxon>
        <taxon>Endopterygota</taxon>
        <taxon>Diptera</taxon>
        <taxon>Nematocera</taxon>
        <taxon>Chironomoidea</taxon>
        <taxon>Ceratopogonidae</taxon>
        <taxon>Ceratopogoninae</taxon>
        <taxon>Culicoides</taxon>
        <taxon>Monoculicoides</taxon>
    </lineage>
</organism>
<dbReference type="InterPro" id="IPR003819">
    <property type="entry name" value="TauD/TfdA-like"/>
</dbReference>
<evidence type="ECO:0000256" key="2">
    <source>
        <dbReference type="ARBA" id="ARBA00001961"/>
    </source>
</evidence>
<dbReference type="InterPro" id="IPR042098">
    <property type="entry name" value="TauD-like_sf"/>
</dbReference>
<dbReference type="FunFam" id="3.30.2020.30:FF:000002">
    <property type="entry name" value="Putative gamma-butyrobetaine dioxygenase"/>
    <property type="match status" value="1"/>
</dbReference>
<evidence type="ECO:0000259" key="11">
    <source>
        <dbReference type="Pfam" id="PF06155"/>
    </source>
</evidence>
<feature type="domain" description="TauD/TfdA-like" evidence="10">
    <location>
        <begin position="191"/>
        <end position="441"/>
    </location>
</feature>
<dbReference type="UniPathway" id="UPA00118"/>
<dbReference type="OMA" id="QWIEALI"/>
<dbReference type="Gene3D" id="3.60.130.10">
    <property type="entry name" value="Clavaminate synthase-like"/>
    <property type="match status" value="1"/>
</dbReference>
<comment type="similarity">
    <text evidence="4">Belongs to the gamma-BBH/TMLD family.</text>
</comment>
<dbReference type="Pfam" id="PF06155">
    <property type="entry name" value="GBBH-like_N"/>
    <property type="match status" value="1"/>
</dbReference>
<keyword evidence="5" id="KW-0479">Metal-binding</keyword>
<evidence type="ECO:0000256" key="6">
    <source>
        <dbReference type="ARBA" id="ARBA00022873"/>
    </source>
</evidence>
<comment type="cofactor">
    <cofactor evidence="2">
        <name>L-ascorbate</name>
        <dbReference type="ChEBI" id="CHEBI:38290"/>
    </cofactor>
</comment>
<reference evidence="12" key="1">
    <citation type="submission" date="2018-07" db="EMBL/GenBank/DDBJ databases">
        <authorList>
            <person name="Quirk P.G."/>
            <person name="Krulwich T.A."/>
        </authorList>
    </citation>
    <scope>NUCLEOTIDE SEQUENCE</scope>
</reference>
<evidence type="ECO:0000256" key="5">
    <source>
        <dbReference type="ARBA" id="ARBA00022723"/>
    </source>
</evidence>
<proteinExistence type="inferred from homology"/>
<name>A0A336LWW6_CULSO</name>
<dbReference type="GO" id="GO:0045329">
    <property type="term" value="P:carnitine biosynthetic process"/>
    <property type="evidence" value="ECO:0007669"/>
    <property type="project" value="UniProtKB-UniPathway"/>
</dbReference>
<dbReference type="SUPFAM" id="SSF51197">
    <property type="entry name" value="Clavaminate synthase-like"/>
    <property type="match status" value="1"/>
</dbReference>
<evidence type="ECO:0000256" key="4">
    <source>
        <dbReference type="ARBA" id="ARBA00008654"/>
    </source>
</evidence>
<dbReference type="GO" id="GO:0046872">
    <property type="term" value="F:metal ion binding"/>
    <property type="evidence" value="ECO:0007669"/>
    <property type="project" value="UniProtKB-KW"/>
</dbReference>
<evidence type="ECO:0000256" key="7">
    <source>
        <dbReference type="ARBA" id="ARBA00022964"/>
    </source>
</evidence>
<feature type="domain" description="Gamma-butyrobetaine hydroxylase-like N-terminal" evidence="11">
    <location>
        <begin position="80"/>
        <end position="162"/>
    </location>
</feature>
<evidence type="ECO:0000313" key="12">
    <source>
        <dbReference type="EMBL" id="SSX22300.1"/>
    </source>
</evidence>
<dbReference type="InterPro" id="IPR010376">
    <property type="entry name" value="GBBH-like_N"/>
</dbReference>
<comment type="cofactor">
    <cofactor evidence="1">
        <name>Fe(2+)</name>
        <dbReference type="ChEBI" id="CHEBI:29033"/>
    </cofactor>
</comment>
<dbReference type="InterPro" id="IPR050411">
    <property type="entry name" value="AlphaKG_dependent_hydroxylases"/>
</dbReference>
<evidence type="ECO:0000256" key="3">
    <source>
        <dbReference type="ARBA" id="ARBA00005022"/>
    </source>
</evidence>
<evidence type="ECO:0000256" key="8">
    <source>
        <dbReference type="ARBA" id="ARBA00023002"/>
    </source>
</evidence>
<dbReference type="CDD" id="cd00250">
    <property type="entry name" value="CAS_like"/>
    <property type="match status" value="1"/>
</dbReference>
<dbReference type="FunFam" id="3.60.130.10:FF:000001">
    <property type="entry name" value="Trimethyllysine dioxygenase, mitochondrial"/>
    <property type="match status" value="1"/>
</dbReference>
<keyword evidence="8" id="KW-0560">Oxidoreductase</keyword>
<gene>
    <name evidence="12" type="primary">CSON006541</name>
</gene>
<comment type="pathway">
    <text evidence="3">Amine and polyamine biosynthesis; carnitine biosynthesis.</text>
</comment>
<dbReference type="PANTHER" id="PTHR10696:SF33">
    <property type="entry name" value="GAMMA-BUTYROBETAINE DIOXYGENASE"/>
    <property type="match status" value="1"/>
</dbReference>
<dbReference type="GO" id="GO:0016706">
    <property type="term" value="F:2-oxoglutarate-dependent dioxygenase activity"/>
    <property type="evidence" value="ECO:0007669"/>
    <property type="project" value="UniProtKB-ARBA"/>
</dbReference>
<dbReference type="Pfam" id="PF02668">
    <property type="entry name" value="TauD"/>
    <property type="match status" value="1"/>
</dbReference>